<dbReference type="Pfam" id="PF00589">
    <property type="entry name" value="Phage_integrase"/>
    <property type="match status" value="1"/>
</dbReference>
<dbReference type="CDD" id="cd01189">
    <property type="entry name" value="INT_ICEBs1_C_like"/>
    <property type="match status" value="1"/>
</dbReference>
<organism evidence="6 7">
    <name type="scientific">Kitasatospora cystarginea</name>
    <dbReference type="NCBI Taxonomy" id="58350"/>
    <lineage>
        <taxon>Bacteria</taxon>
        <taxon>Bacillati</taxon>
        <taxon>Actinomycetota</taxon>
        <taxon>Actinomycetes</taxon>
        <taxon>Kitasatosporales</taxon>
        <taxon>Streptomycetaceae</taxon>
        <taxon>Kitasatospora</taxon>
    </lineage>
</organism>
<evidence type="ECO:0000256" key="1">
    <source>
        <dbReference type="ARBA" id="ARBA00022908"/>
    </source>
</evidence>
<keyword evidence="2" id="KW-0238">DNA-binding</keyword>
<keyword evidence="3" id="KW-0233">DNA recombination</keyword>
<dbReference type="EMBL" id="BAAATR010000030">
    <property type="protein sequence ID" value="GAA2264103.1"/>
    <property type="molecule type" value="Genomic_DNA"/>
</dbReference>
<feature type="domain" description="Tyr recombinase" evidence="5">
    <location>
        <begin position="190"/>
        <end position="381"/>
    </location>
</feature>
<dbReference type="Pfam" id="PF14659">
    <property type="entry name" value="Phage_int_SAM_3"/>
    <property type="match status" value="1"/>
</dbReference>
<evidence type="ECO:0000313" key="7">
    <source>
        <dbReference type="Proteomes" id="UP001500305"/>
    </source>
</evidence>
<dbReference type="Gene3D" id="1.10.150.130">
    <property type="match status" value="1"/>
</dbReference>
<evidence type="ECO:0000259" key="5">
    <source>
        <dbReference type="PROSITE" id="PS51898"/>
    </source>
</evidence>
<dbReference type="InterPro" id="IPR013762">
    <property type="entry name" value="Integrase-like_cat_sf"/>
</dbReference>
<name>A0ABP5RK17_9ACTN</name>
<comment type="caution">
    <text evidence="6">The sequence shown here is derived from an EMBL/GenBank/DDBJ whole genome shotgun (WGS) entry which is preliminary data.</text>
</comment>
<dbReference type="SUPFAM" id="SSF56349">
    <property type="entry name" value="DNA breaking-rejoining enzymes"/>
    <property type="match status" value="1"/>
</dbReference>
<gene>
    <name evidence="6" type="ORF">GCM10010430_55900</name>
</gene>
<evidence type="ECO:0000313" key="6">
    <source>
        <dbReference type="EMBL" id="GAA2264103.1"/>
    </source>
</evidence>
<accession>A0ABP5RK17</accession>
<sequence>MRKSGRPGRVYRRCGCRDADRRQLGAGCPRLAEEGHGTWTFAVDIPSLSGRRRTVRRGGFEDDFAAESALRRFLEGRQLGFDADPHETVAAYLAKWLKGMEFLLKPTTYARYRTYVLCELIPVFGKLRLEELAHDHISAYAHEQLEAGRGRQAVYHCLATLSSALGTAVRTHRLPFNAAQPLPMRRPRPDERVPWTAEQAVAFLSHCRNVDPAFADLFEVIIGTGLRKGEALGLQRPCVRLDDRVMYIRHTLSAVDNHELVLTAPKTRKSRNWVPLSERVAAALQRAMDRSTATVNGHVFQGPDGKPLHPAAVRRRFHELREQAALPHVTIHDLRHLAATLALEGNVSMAVISKTLRHSTLSTTANIYSHLTWDVARAAVNTIEARLHLVEARTQSGPDAPAHEVGLPNPLFSHAA</sequence>
<dbReference type="InterPro" id="IPR004107">
    <property type="entry name" value="Integrase_SAM-like_N"/>
</dbReference>
<evidence type="ECO:0000256" key="3">
    <source>
        <dbReference type="ARBA" id="ARBA00023172"/>
    </source>
</evidence>
<evidence type="ECO:0000256" key="2">
    <source>
        <dbReference type="ARBA" id="ARBA00023125"/>
    </source>
</evidence>
<proteinExistence type="predicted"/>
<dbReference type="PANTHER" id="PTHR30349">
    <property type="entry name" value="PHAGE INTEGRASE-RELATED"/>
    <property type="match status" value="1"/>
</dbReference>
<dbReference type="InterPro" id="IPR002104">
    <property type="entry name" value="Integrase_catalytic"/>
</dbReference>
<dbReference type="PROSITE" id="PS51898">
    <property type="entry name" value="TYR_RECOMBINASE"/>
    <property type="match status" value="1"/>
</dbReference>
<dbReference type="RefSeq" id="WP_344639277.1">
    <property type="nucleotide sequence ID" value="NZ_BAAATR010000030.1"/>
</dbReference>
<keyword evidence="1" id="KW-0229">DNA integration</keyword>
<dbReference type="InterPro" id="IPR050090">
    <property type="entry name" value="Tyrosine_recombinase_XerCD"/>
</dbReference>
<dbReference type="InterPro" id="IPR010998">
    <property type="entry name" value="Integrase_recombinase_N"/>
</dbReference>
<reference evidence="7" key="1">
    <citation type="journal article" date="2019" name="Int. J. Syst. Evol. Microbiol.">
        <title>The Global Catalogue of Microorganisms (GCM) 10K type strain sequencing project: providing services to taxonomists for standard genome sequencing and annotation.</title>
        <authorList>
            <consortium name="The Broad Institute Genomics Platform"/>
            <consortium name="The Broad Institute Genome Sequencing Center for Infectious Disease"/>
            <person name="Wu L."/>
            <person name="Ma J."/>
        </authorList>
    </citation>
    <scope>NUCLEOTIDE SEQUENCE [LARGE SCALE GENOMIC DNA]</scope>
    <source>
        <strain evidence="7">JCM 7356</strain>
    </source>
</reference>
<evidence type="ECO:0000256" key="4">
    <source>
        <dbReference type="SAM" id="MobiDB-lite"/>
    </source>
</evidence>
<dbReference type="Gene3D" id="1.10.443.10">
    <property type="entry name" value="Intergrase catalytic core"/>
    <property type="match status" value="1"/>
</dbReference>
<feature type="region of interest" description="Disordered" evidence="4">
    <location>
        <begin position="395"/>
        <end position="416"/>
    </location>
</feature>
<dbReference type="PANTHER" id="PTHR30349:SF91">
    <property type="entry name" value="INTA PROTEIN"/>
    <property type="match status" value="1"/>
</dbReference>
<dbReference type="Proteomes" id="UP001500305">
    <property type="component" value="Unassembled WGS sequence"/>
</dbReference>
<keyword evidence="7" id="KW-1185">Reference proteome</keyword>
<dbReference type="InterPro" id="IPR011010">
    <property type="entry name" value="DNA_brk_join_enz"/>
</dbReference>
<protein>
    <recommendedName>
        <fullName evidence="5">Tyr recombinase domain-containing protein</fullName>
    </recommendedName>
</protein>